<gene>
    <name evidence="2" type="ORF">PVP01_0008650</name>
</gene>
<reference evidence="2" key="1">
    <citation type="submission" date="2016-07" db="EMBL/GenBank/DDBJ databases">
        <authorList>
            <consortium name="Pathogen Informatics"/>
        </authorList>
    </citation>
    <scope>NUCLEOTIDE SEQUENCE</scope>
</reference>
<dbReference type="Proteomes" id="UP000220605">
    <property type="component" value="Unassembled WGS sequence"/>
</dbReference>
<dbReference type="EMBL" id="FLZR02000040">
    <property type="protein sequence ID" value="VVA00153.1"/>
    <property type="molecule type" value="Genomic_DNA"/>
</dbReference>
<name>A0A565A5R3_PLAVI</name>
<feature type="region of interest" description="Disordered" evidence="1">
    <location>
        <begin position="231"/>
        <end position="264"/>
    </location>
</feature>
<evidence type="ECO:0000256" key="1">
    <source>
        <dbReference type="SAM" id="MobiDB-lite"/>
    </source>
</evidence>
<accession>A0A565A5R3</accession>
<dbReference type="AlphaFoldDB" id="A0A565A5R3"/>
<evidence type="ECO:0000313" key="2">
    <source>
        <dbReference type="EMBL" id="VVA00153.1"/>
    </source>
</evidence>
<protein>
    <submittedName>
        <fullName evidence="2">VIR protein</fullName>
    </submittedName>
</protein>
<dbReference type="OrthoDB" id="389283at2759"/>
<dbReference type="VEuPathDB" id="PlasmoDB:PVX_006580"/>
<proteinExistence type="predicted"/>
<dbReference type="InterPro" id="IPR008780">
    <property type="entry name" value="Plasmodium_Vir"/>
</dbReference>
<feature type="compositionally biased region" description="Polar residues" evidence="1">
    <location>
        <begin position="252"/>
        <end position="264"/>
    </location>
</feature>
<dbReference type="Pfam" id="PF05795">
    <property type="entry name" value="Plasmodium_Vir"/>
    <property type="match status" value="2"/>
</dbReference>
<dbReference type="VEuPathDB" id="PlasmoDB:PVPAM_040007800"/>
<organism evidence="2">
    <name type="scientific">Plasmodium vivax</name>
    <name type="common">malaria parasite P. vivax</name>
    <dbReference type="NCBI Taxonomy" id="5855"/>
    <lineage>
        <taxon>Eukaryota</taxon>
        <taxon>Sar</taxon>
        <taxon>Alveolata</taxon>
        <taxon>Apicomplexa</taxon>
        <taxon>Aconoidasida</taxon>
        <taxon>Haemosporida</taxon>
        <taxon>Plasmodiidae</taxon>
        <taxon>Plasmodium</taxon>
        <taxon>Plasmodium (Plasmodium)</taxon>
    </lineage>
</organism>
<dbReference type="VEuPathDB" id="PlasmoDB:PVW1_040032300"/>
<sequence>MPDQDLYASLGSIFFPYSSELYSQIFYNKLNNLNDFSAYFERCEKLSSIRKYKNVKITCAKLLKYLESETISRNTDKYDVCMLLNFWVYSRLFNVLNPKGINVVNIAYGELQQIWNDFIDNKLRKPENETCKPIHNLALYNDWKERKELYEHYVDYDDFSKTLVGWPERCKEFYKYVESKKTLYEHFNKDCPSENEYKCPNFYSEYEKYHPDTVLSQLICHEEMKNKHSSPAVVASSVESRPDMSAGGTLSPDDSQLQRENTPPLTKAGDVLLGVVATTITSGALYKFTPIGRMLRNGFGWNNNMRNLNGADNRLFDYASESFNPYSGGAEEHYIGYYPA</sequence>
<dbReference type="VEuPathDB" id="PlasmoDB:PVP01_0008650"/>